<dbReference type="AlphaFoldDB" id="A0A1X2G2S8"/>
<dbReference type="GO" id="GO:0016020">
    <property type="term" value="C:membrane"/>
    <property type="evidence" value="ECO:0007669"/>
    <property type="project" value="TreeGrafter"/>
</dbReference>
<dbReference type="SUPFAM" id="SSF56801">
    <property type="entry name" value="Acetyl-CoA synthetase-like"/>
    <property type="match status" value="1"/>
</dbReference>
<dbReference type="Gene3D" id="3.40.50.12780">
    <property type="entry name" value="N-terminal domain of ligase-like"/>
    <property type="match status" value="1"/>
</dbReference>
<protein>
    <submittedName>
        <fullName evidence="4">Acetyl-CoA synthetase-like protein</fullName>
    </submittedName>
</protein>
<evidence type="ECO:0000313" key="5">
    <source>
        <dbReference type="Proteomes" id="UP000242146"/>
    </source>
</evidence>
<dbReference type="GO" id="GO:0005524">
    <property type="term" value="F:ATP binding"/>
    <property type="evidence" value="ECO:0007669"/>
    <property type="project" value="UniProtKB-KW"/>
</dbReference>
<dbReference type="GO" id="GO:0004467">
    <property type="term" value="F:long-chain fatty acid-CoA ligase activity"/>
    <property type="evidence" value="ECO:0007669"/>
    <property type="project" value="TreeGrafter"/>
</dbReference>
<dbReference type="STRING" id="101127.A0A1X2G2S8"/>
<dbReference type="EMBL" id="MCGT01000058">
    <property type="protein sequence ID" value="ORX43095.1"/>
    <property type="molecule type" value="Genomic_DNA"/>
</dbReference>
<dbReference type="Proteomes" id="UP000242146">
    <property type="component" value="Unassembled WGS sequence"/>
</dbReference>
<evidence type="ECO:0000256" key="1">
    <source>
        <dbReference type="ARBA" id="ARBA00022741"/>
    </source>
</evidence>
<proteinExistence type="predicted"/>
<dbReference type="InterPro" id="IPR000873">
    <property type="entry name" value="AMP-dep_synth/lig_dom"/>
</dbReference>
<dbReference type="Pfam" id="PF00501">
    <property type="entry name" value="AMP-binding"/>
    <property type="match status" value="1"/>
</dbReference>
<comment type="caution">
    <text evidence="4">The sequence shown here is derived from an EMBL/GenBank/DDBJ whole genome shotgun (WGS) entry which is preliminary data.</text>
</comment>
<gene>
    <name evidence="4" type="ORF">DM01DRAFT_1350111</name>
</gene>
<sequence length="538" mass="58672">MSIELDTVSYALLASIFGATAFLSLRSSHGSDIHPILLNSQADVSRIRHVGESATYRSRMYPNGSPLLSTVDRNIRSLHELFHVGIKKRFSQQPFLGQFNHADYQWASYDKTLGDVEALFRGLSAAVPGLQVKSNDASSFVGIYGHHSSSCHVHGWVTIPIGAKSTSSHIDHVIKTTGLKVLAVDTAHLDQILSLIPGTSVNTLILLNGAASLVADKTVQVLVLDDLVAKGQKLAPAELAVPDANTIASINFSSASPSDPGVVLSHKNYVAAVASQGVTLPQQQRVGVNDRFLCNLPIDNAFGYVLTLFFGCSGASVAFAPEYSQSERVATYLETVAAAQPTVFASTSPLLAVIRDHIEQHYGGSFLFRRGYDKKLANMENGRLVTDSKYDMLVFRDIQRKVFGGKLRWIYLENDQDQVAPFFRAVMNAQVIQVLNQTETCGTTTSSIFYDYQGHGTTVGVPLPCNEVKLMDAADQGYRCDDLPNPRGEVCVRGINVFQGYWQAPELTLDVLDADGWYMTGWLAEILPNGTLNLLGRK</sequence>
<reference evidence="4 5" key="1">
    <citation type="submission" date="2016-07" db="EMBL/GenBank/DDBJ databases">
        <title>Pervasive Adenine N6-methylation of Active Genes in Fungi.</title>
        <authorList>
            <consortium name="DOE Joint Genome Institute"/>
            <person name="Mondo S.J."/>
            <person name="Dannebaum R.O."/>
            <person name="Kuo R.C."/>
            <person name="Labutti K."/>
            <person name="Haridas S."/>
            <person name="Kuo A."/>
            <person name="Salamov A."/>
            <person name="Ahrendt S.R."/>
            <person name="Lipzen A."/>
            <person name="Sullivan W."/>
            <person name="Andreopoulos W.B."/>
            <person name="Clum A."/>
            <person name="Lindquist E."/>
            <person name="Daum C."/>
            <person name="Ramamoorthy G.K."/>
            <person name="Gryganskyi A."/>
            <person name="Culley D."/>
            <person name="Magnuson J.K."/>
            <person name="James T.Y."/>
            <person name="O'Malley M.A."/>
            <person name="Stajich J.E."/>
            <person name="Spatafora J.W."/>
            <person name="Visel A."/>
            <person name="Grigoriev I.V."/>
        </authorList>
    </citation>
    <scope>NUCLEOTIDE SEQUENCE [LARGE SCALE GENOMIC DNA]</scope>
    <source>
        <strain evidence="4 5">NRRL 3301</strain>
    </source>
</reference>
<organism evidence="4 5">
    <name type="scientific">Hesseltinella vesiculosa</name>
    <dbReference type="NCBI Taxonomy" id="101127"/>
    <lineage>
        <taxon>Eukaryota</taxon>
        <taxon>Fungi</taxon>
        <taxon>Fungi incertae sedis</taxon>
        <taxon>Mucoromycota</taxon>
        <taxon>Mucoromycotina</taxon>
        <taxon>Mucoromycetes</taxon>
        <taxon>Mucorales</taxon>
        <taxon>Cunninghamellaceae</taxon>
        <taxon>Hesseltinella</taxon>
    </lineage>
</organism>
<feature type="domain" description="AMP-dependent synthetase/ligase" evidence="3">
    <location>
        <begin position="151"/>
        <end position="502"/>
    </location>
</feature>
<keyword evidence="5" id="KW-1185">Reference proteome</keyword>
<dbReference type="PANTHER" id="PTHR43272:SF33">
    <property type="entry name" value="AMP-BINDING DOMAIN-CONTAINING PROTEIN-RELATED"/>
    <property type="match status" value="1"/>
</dbReference>
<dbReference type="PANTHER" id="PTHR43272">
    <property type="entry name" value="LONG-CHAIN-FATTY-ACID--COA LIGASE"/>
    <property type="match status" value="1"/>
</dbReference>
<dbReference type="OrthoDB" id="1700726at2759"/>
<accession>A0A1X2G2S8</accession>
<evidence type="ECO:0000313" key="4">
    <source>
        <dbReference type="EMBL" id="ORX43095.1"/>
    </source>
</evidence>
<evidence type="ECO:0000259" key="3">
    <source>
        <dbReference type="Pfam" id="PF00501"/>
    </source>
</evidence>
<evidence type="ECO:0000256" key="2">
    <source>
        <dbReference type="ARBA" id="ARBA00022840"/>
    </source>
</evidence>
<dbReference type="GO" id="GO:0005783">
    <property type="term" value="C:endoplasmic reticulum"/>
    <property type="evidence" value="ECO:0007669"/>
    <property type="project" value="TreeGrafter"/>
</dbReference>
<keyword evidence="2" id="KW-0067">ATP-binding</keyword>
<keyword evidence="1" id="KW-0547">Nucleotide-binding</keyword>
<name>A0A1X2G2S8_9FUNG</name>
<dbReference type="InterPro" id="IPR042099">
    <property type="entry name" value="ANL_N_sf"/>
</dbReference>